<dbReference type="AlphaFoldDB" id="A0A0S1MIG7"/>
<keyword evidence="1" id="KW-0732">Signal</keyword>
<evidence type="ECO:0000256" key="1">
    <source>
        <dbReference type="SAM" id="SignalP"/>
    </source>
</evidence>
<accession>A0A0S1MIG7</accession>
<protein>
    <recommendedName>
        <fullName evidence="3">Secreted protein</fullName>
    </recommendedName>
</protein>
<evidence type="ECO:0008006" key="3">
    <source>
        <dbReference type="Google" id="ProtNLM"/>
    </source>
</evidence>
<organism evidence="2">
    <name type="scientific">Phakopsora pachyrhizi</name>
    <name type="common">Asian soybean rust disease fungus</name>
    <dbReference type="NCBI Taxonomy" id="170000"/>
    <lineage>
        <taxon>Eukaryota</taxon>
        <taxon>Fungi</taxon>
        <taxon>Dikarya</taxon>
        <taxon>Basidiomycota</taxon>
        <taxon>Pucciniomycotina</taxon>
        <taxon>Pucciniomycetes</taxon>
        <taxon>Pucciniales</taxon>
        <taxon>Phakopsoraceae</taxon>
        <taxon>Phakopsora</taxon>
    </lineage>
</organism>
<evidence type="ECO:0000313" key="2">
    <source>
        <dbReference type="EMBL" id="ALL40667.1"/>
    </source>
</evidence>
<proteinExistence type="evidence at transcript level"/>
<name>A0A0S1MIG7_PHAPC</name>
<reference evidence="2" key="1">
    <citation type="submission" date="2015-07" db="EMBL/GenBank/DDBJ databases">
        <title>Elucidating the P. pachyrhizi secretome and potential effectors.</title>
        <authorList>
            <person name="de Carvalho M.C.C.G."/>
            <person name="Nascimento L.C."/>
            <person name="Darben L.M."/>
            <person name="Polizel-Podanosqui A.M."/>
            <person name="Lopes-Caitar V.S."/>
            <person name="Rocha C.S."/>
            <person name="Qi M."/>
            <person name="Carazolle M."/>
            <person name="Kuwahara M.K."/>
            <person name="Pereira G.A.G."/>
            <person name="Abdelnoor R.V."/>
            <person name="Whitham S.A."/>
            <person name="Marcelino-Guimaraes F.C."/>
        </authorList>
    </citation>
    <scope>NUCLEOTIDE SEQUENCE</scope>
</reference>
<feature type="signal peptide" evidence="1">
    <location>
        <begin position="1"/>
        <end position="15"/>
    </location>
</feature>
<feature type="chain" id="PRO_5012113612" description="Secreted protein" evidence="1">
    <location>
        <begin position="16"/>
        <end position="93"/>
    </location>
</feature>
<sequence length="93" mass="9911">MSLIISSASLAAVFASPSLSSRLANSPNLSRQNRHLFSQKPCFPFHSGPPLPGAPIKGPWSYSSSHPYIPIPMVSIQVAAAWTYASRESVSGN</sequence>
<dbReference type="EMBL" id="KT246576">
    <property type="protein sequence ID" value="ALL40667.1"/>
    <property type="molecule type" value="mRNA"/>
</dbReference>